<dbReference type="Proteomes" id="UP001164250">
    <property type="component" value="Chromosome 9"/>
</dbReference>
<comment type="caution">
    <text evidence="1">The sequence shown here is derived from an EMBL/GenBank/DDBJ whole genome shotgun (WGS) entry which is preliminary data.</text>
</comment>
<gene>
    <name evidence="1" type="ORF">Patl1_32813</name>
</gene>
<dbReference type="EMBL" id="CM047905">
    <property type="protein sequence ID" value="KAJ0088408.1"/>
    <property type="molecule type" value="Genomic_DNA"/>
</dbReference>
<keyword evidence="2" id="KW-1185">Reference proteome</keyword>
<organism evidence="1 2">
    <name type="scientific">Pistacia atlantica</name>
    <dbReference type="NCBI Taxonomy" id="434234"/>
    <lineage>
        <taxon>Eukaryota</taxon>
        <taxon>Viridiplantae</taxon>
        <taxon>Streptophyta</taxon>
        <taxon>Embryophyta</taxon>
        <taxon>Tracheophyta</taxon>
        <taxon>Spermatophyta</taxon>
        <taxon>Magnoliopsida</taxon>
        <taxon>eudicotyledons</taxon>
        <taxon>Gunneridae</taxon>
        <taxon>Pentapetalae</taxon>
        <taxon>rosids</taxon>
        <taxon>malvids</taxon>
        <taxon>Sapindales</taxon>
        <taxon>Anacardiaceae</taxon>
        <taxon>Pistacia</taxon>
    </lineage>
</organism>
<evidence type="ECO:0000313" key="1">
    <source>
        <dbReference type="EMBL" id="KAJ0088408.1"/>
    </source>
</evidence>
<accession>A0ACC1AP40</accession>
<sequence length="191" mass="21894">MGRVAIVRESPLPHGTSKEDQQSVPKSGTTWLKSLTFTIVTRTQFDKSTTSLHTQNPHACVPFLERDFSKEGIKPRPGSLPLMSTHLPYASLPKFVIDSGCKIVYICREPKDSFVSLWHYASKIKPGLQEPMSLEECFEFFCKGVFDYGPYWDHLLGYWKASLEQPERILFLKYEDLIKDTSLAPRKFENS</sequence>
<protein>
    <submittedName>
        <fullName evidence="1">Uncharacterized protein</fullName>
    </submittedName>
</protein>
<proteinExistence type="predicted"/>
<reference evidence="2" key="1">
    <citation type="journal article" date="2023" name="G3 (Bethesda)">
        <title>Genome assembly and association tests identify interacting loci associated with vigor, precocity, and sex in interspecific pistachio rootstocks.</title>
        <authorList>
            <person name="Palmer W."/>
            <person name="Jacygrad E."/>
            <person name="Sagayaradj S."/>
            <person name="Cavanaugh K."/>
            <person name="Han R."/>
            <person name="Bertier L."/>
            <person name="Beede B."/>
            <person name="Kafkas S."/>
            <person name="Golino D."/>
            <person name="Preece J."/>
            <person name="Michelmore R."/>
        </authorList>
    </citation>
    <scope>NUCLEOTIDE SEQUENCE [LARGE SCALE GENOMIC DNA]</scope>
</reference>
<evidence type="ECO:0000313" key="2">
    <source>
        <dbReference type="Proteomes" id="UP001164250"/>
    </source>
</evidence>
<name>A0ACC1AP40_9ROSI</name>